<dbReference type="HAMAP" id="MF_00145">
    <property type="entry name" value="Phosphoglyc_kinase"/>
    <property type="match status" value="1"/>
</dbReference>
<feature type="compositionally biased region" description="Polar residues" evidence="17">
    <location>
        <begin position="1418"/>
        <end position="1445"/>
    </location>
</feature>
<feature type="compositionally biased region" description="Low complexity" evidence="17">
    <location>
        <begin position="1446"/>
        <end position="1458"/>
    </location>
</feature>
<evidence type="ECO:0000256" key="9">
    <source>
        <dbReference type="ARBA" id="ARBA00022741"/>
    </source>
</evidence>
<feature type="compositionally biased region" description="Basic and acidic residues" evidence="17">
    <location>
        <begin position="1369"/>
        <end position="1378"/>
    </location>
</feature>
<evidence type="ECO:0000259" key="18">
    <source>
        <dbReference type="PROSITE" id="PS50105"/>
    </source>
</evidence>
<dbReference type="GO" id="GO:0030027">
    <property type="term" value="C:lamellipodium"/>
    <property type="evidence" value="ECO:0007669"/>
    <property type="project" value="TreeGrafter"/>
</dbReference>
<dbReference type="PANTHER" id="PTHR14826:SF6">
    <property type="entry name" value="ANGIOMOTIN"/>
    <property type="match status" value="1"/>
</dbReference>
<keyword evidence="16" id="KW-0175">Coiled coil</keyword>
<dbReference type="GO" id="GO:0030036">
    <property type="term" value="P:actin cytoskeleton organization"/>
    <property type="evidence" value="ECO:0007669"/>
    <property type="project" value="TreeGrafter"/>
</dbReference>
<keyword evidence="7 14" id="KW-0808">Transferase</keyword>
<evidence type="ECO:0000256" key="2">
    <source>
        <dbReference type="ARBA" id="ARBA00001946"/>
    </source>
</evidence>
<dbReference type="InterPro" id="IPR013761">
    <property type="entry name" value="SAM/pointed_sf"/>
</dbReference>
<dbReference type="CDD" id="cd00318">
    <property type="entry name" value="Phosphoglycerate_kinase"/>
    <property type="match status" value="1"/>
</dbReference>
<evidence type="ECO:0000256" key="10">
    <source>
        <dbReference type="ARBA" id="ARBA00022777"/>
    </source>
</evidence>
<dbReference type="EMBL" id="JAUYZG010000022">
    <property type="protein sequence ID" value="KAK2873003.1"/>
    <property type="molecule type" value="Genomic_DNA"/>
</dbReference>
<dbReference type="Gene3D" id="3.40.50.1260">
    <property type="entry name" value="Phosphoglycerate kinase, N-terminal domain"/>
    <property type="match status" value="3"/>
</dbReference>
<reference evidence="19" key="1">
    <citation type="submission" date="2023-08" db="EMBL/GenBank/DDBJ databases">
        <title>Chromosome-level Genome Assembly of mud carp (Cirrhinus molitorella).</title>
        <authorList>
            <person name="Liu H."/>
        </authorList>
    </citation>
    <scope>NUCLEOTIDE SEQUENCE</scope>
    <source>
        <strain evidence="19">Prfri</strain>
        <tissue evidence="19">Muscle</tissue>
    </source>
</reference>
<dbReference type="PROSITE" id="PS00111">
    <property type="entry name" value="PGLYCERATE_KINASE"/>
    <property type="match status" value="1"/>
</dbReference>
<feature type="compositionally biased region" description="Low complexity" evidence="17">
    <location>
        <begin position="1348"/>
        <end position="1366"/>
    </location>
</feature>
<feature type="region of interest" description="Disordered" evidence="17">
    <location>
        <begin position="627"/>
        <end position="661"/>
    </location>
</feature>
<feature type="compositionally biased region" description="Low complexity" evidence="17">
    <location>
        <begin position="862"/>
        <end position="882"/>
    </location>
</feature>
<keyword evidence="8" id="KW-0479">Metal-binding</keyword>
<dbReference type="FunFam" id="3.40.50.1260:FF:000031">
    <property type="entry name" value="Phosphoglycerate kinase 1"/>
    <property type="match status" value="1"/>
</dbReference>
<comment type="pathway">
    <text evidence="4 14">Carbohydrate degradation; glycolysis; pyruvate from D-glyceraldehyde 3-phosphate: step 2/5.</text>
</comment>
<evidence type="ECO:0000256" key="6">
    <source>
        <dbReference type="ARBA" id="ARBA00013061"/>
    </source>
</evidence>
<gene>
    <name evidence="19" type="ORF">Q8A67_022900</name>
</gene>
<dbReference type="InterPro" id="IPR024646">
    <property type="entry name" value="Angiomotin_C"/>
</dbReference>
<dbReference type="InterPro" id="IPR015824">
    <property type="entry name" value="Phosphoglycerate_kinase_N"/>
</dbReference>
<comment type="similarity">
    <text evidence="5 14">Belongs to the phosphoglycerate kinase family.</text>
</comment>
<comment type="subunit">
    <text evidence="15">Monomer.</text>
</comment>
<keyword evidence="13" id="KW-0324">Glycolysis</keyword>
<dbReference type="EC" id="2.7.2.3" evidence="6 14"/>
<evidence type="ECO:0000313" key="20">
    <source>
        <dbReference type="Proteomes" id="UP001187343"/>
    </source>
</evidence>
<dbReference type="InterPro" id="IPR001576">
    <property type="entry name" value="Phosphoglycerate_kinase"/>
</dbReference>
<evidence type="ECO:0000256" key="15">
    <source>
        <dbReference type="RuleBase" id="RU000696"/>
    </source>
</evidence>
<feature type="region of interest" description="Disordered" evidence="17">
    <location>
        <begin position="1395"/>
        <end position="1460"/>
    </location>
</feature>
<dbReference type="Pfam" id="PF12240">
    <property type="entry name" value="Angiomotin_C"/>
    <property type="match status" value="1"/>
</dbReference>
<dbReference type="GO" id="GO:0035329">
    <property type="term" value="P:hippo signaling"/>
    <property type="evidence" value="ECO:0007669"/>
    <property type="project" value="TreeGrafter"/>
</dbReference>
<organism evidence="19 20">
    <name type="scientific">Cirrhinus molitorella</name>
    <name type="common">mud carp</name>
    <dbReference type="NCBI Taxonomy" id="172907"/>
    <lineage>
        <taxon>Eukaryota</taxon>
        <taxon>Metazoa</taxon>
        <taxon>Chordata</taxon>
        <taxon>Craniata</taxon>
        <taxon>Vertebrata</taxon>
        <taxon>Euteleostomi</taxon>
        <taxon>Actinopterygii</taxon>
        <taxon>Neopterygii</taxon>
        <taxon>Teleostei</taxon>
        <taxon>Ostariophysi</taxon>
        <taxon>Cypriniformes</taxon>
        <taxon>Cyprinidae</taxon>
        <taxon>Labeoninae</taxon>
        <taxon>Labeonini</taxon>
        <taxon>Cirrhinus</taxon>
    </lineage>
</organism>
<dbReference type="InterPro" id="IPR051747">
    <property type="entry name" value="Angiomotin-like"/>
</dbReference>
<evidence type="ECO:0000256" key="14">
    <source>
        <dbReference type="RuleBase" id="RU000532"/>
    </source>
</evidence>
<feature type="domain" description="SAM" evidence="18">
    <location>
        <begin position="424"/>
        <end position="487"/>
    </location>
</feature>
<keyword evidence="10 14" id="KW-0418">Kinase</keyword>
<evidence type="ECO:0000256" key="13">
    <source>
        <dbReference type="ARBA" id="ARBA00023152"/>
    </source>
</evidence>
<feature type="coiled-coil region" evidence="16">
    <location>
        <begin position="981"/>
        <end position="1032"/>
    </location>
</feature>
<evidence type="ECO:0000256" key="5">
    <source>
        <dbReference type="ARBA" id="ARBA00008982"/>
    </source>
</evidence>
<comment type="caution">
    <text evidence="19">The sequence shown here is derived from an EMBL/GenBank/DDBJ whole genome shotgun (WGS) entry which is preliminary data.</text>
</comment>
<feature type="region of interest" description="Disordered" evidence="17">
    <location>
        <begin position="1479"/>
        <end position="1498"/>
    </location>
</feature>
<keyword evidence="11" id="KW-0067">ATP-binding</keyword>
<evidence type="ECO:0000256" key="4">
    <source>
        <dbReference type="ARBA" id="ARBA00004838"/>
    </source>
</evidence>
<dbReference type="PANTHER" id="PTHR14826">
    <property type="entry name" value="ANGIOMOTIN"/>
    <property type="match status" value="1"/>
</dbReference>
<dbReference type="PROSITE" id="PS50105">
    <property type="entry name" value="SAM_DOMAIN"/>
    <property type="match status" value="1"/>
</dbReference>
<evidence type="ECO:0000313" key="19">
    <source>
        <dbReference type="EMBL" id="KAK2873003.1"/>
    </source>
</evidence>
<evidence type="ECO:0000256" key="1">
    <source>
        <dbReference type="ARBA" id="ARBA00000642"/>
    </source>
</evidence>
<feature type="compositionally biased region" description="Basic and acidic residues" evidence="17">
    <location>
        <begin position="720"/>
        <end position="729"/>
    </location>
</feature>
<evidence type="ECO:0000256" key="11">
    <source>
        <dbReference type="ARBA" id="ARBA00022840"/>
    </source>
</evidence>
<dbReference type="InterPro" id="IPR036043">
    <property type="entry name" value="Phosphoglycerate_kinase_sf"/>
</dbReference>
<dbReference type="InterPro" id="IPR001660">
    <property type="entry name" value="SAM"/>
</dbReference>
<dbReference type="PRINTS" id="PR00477">
    <property type="entry name" value="PHGLYCKINASE"/>
</dbReference>
<feature type="compositionally biased region" description="Low complexity" evidence="17">
    <location>
        <begin position="945"/>
        <end position="971"/>
    </location>
</feature>
<evidence type="ECO:0000256" key="16">
    <source>
        <dbReference type="SAM" id="Coils"/>
    </source>
</evidence>
<keyword evidence="20" id="KW-1185">Reference proteome</keyword>
<comment type="subcellular location">
    <subcellularLocation>
        <location evidence="3">Cytoplasm</location>
    </subcellularLocation>
</comment>
<comment type="cofactor">
    <cofactor evidence="2">
        <name>Mg(2+)</name>
        <dbReference type="ChEBI" id="CHEBI:18420"/>
    </cofactor>
</comment>
<dbReference type="GO" id="GO:0005886">
    <property type="term" value="C:plasma membrane"/>
    <property type="evidence" value="ECO:0007669"/>
    <property type="project" value="TreeGrafter"/>
</dbReference>
<dbReference type="GO" id="GO:0005923">
    <property type="term" value="C:bicellular tight junction"/>
    <property type="evidence" value="ECO:0007669"/>
    <property type="project" value="TreeGrafter"/>
</dbReference>
<feature type="region of interest" description="Disordered" evidence="17">
    <location>
        <begin position="754"/>
        <end position="975"/>
    </location>
</feature>
<sequence>MSLSNKLNLDKVDVKGKRVIMRVDFNVPMKDKAITNNQRIKAAIPSIQYCLDNGAKAVILMSHLGRPDGVPMPDKYSLEPVVAELKNLLGKDVQFLKDCVGPDVEKACADPPAGSVILLENLRFHVAEEGKGKDASGNKTKASQGEIDSFRASLSKLGDVYVNDAFGTAHRAHSSMVGVNLPQKAAGFLMKKELDYFAMALEKPQKPFLAILGGAKVKDKIQLINNMLDKVNEMIIGGGMAFTFLKVLKNMEIGTSLYDEEGASIVKDLMAKAEKNGVKITLPVDFVTADKFDEKAATGTASVADGIPAGWMGLDCGPESSKLYAEAVARAKQIVWNGPVGVFEWDNFARGTKNLMDNVVEATKNGCITIIGGGDTATCCAKWDTEDKVSHVSTGGGASLELLEGRNDAEGESVNASMISIEDWSPDQVSIWIKHIGFPQYAQSFVENGVSGLDLLEVTGSVLEWLGVQDLADRLCVLEQLEELLQSSHPSDCQHYEQPVVTHDSIYSSHTGSVDRARSSSFHEVRRSRELEMRAAASVSEDTSASSSSGSGHTVLQRLLQEQMRYGEGRNYLALQQQQQQQQQQQGPVSGYPGPGNPGDEHSMIPHIARQEPQGQELQADSGMEKLSARTAGGGGGGSGGTGSGGGSCVSGQGQNPEDLPTYDQAKVQSQYFRGHQPQQPQPQIPPSVGAAFYVTGVSNPKVRPPEGRPTVQRVNGGKVHQDDGLKDLKQGHVRSLSERLMQLSLATSGVKAHAPVTSSPLSPQLPPPGLPGDYYKPTGPHRGPPPDYPFKGMPSPPKQQQHHQPQHQEPGHFYPDHRGTSQPSRVDIPHVRYQPPPEYGSFRSNKESSSHSQRSVHHHSPSSSVTSGGSLSRAQSSTLSSIMASSHPPPHMGHQGELSFPTGARSPQGPGSHQGDPYGPGHPPHQRSHAFPHDPYGSAPRGLHMYQHQYHQQAPQQQQQTQGQHYPHPHSMQGDPYAMLARAQQMVDMLSEENRLLKQELEVCGEKVSKLQKLETEIQMVSEAYENLAKSSTKREALEKTMRNKLEMEVRRMHDFNRDLRERMETANKQLAAKECEGTEDNRKTISQLLAQIKEIQREKEKQDIELNSLRSNNEDQRRHIEIRDQALNNAQAKVVKLEEELKKKQVYVEKVERMQQALAQLQAACEKREQLEHRLRTRLERELESLRMQQRQGGSQNTVGPEFSTAALMEHLREKEERILALEADMTKWEQKYLEESVMRQFALDAAASVATQRDTSSAMISHSPSSSYDTSVEARIQKEEEEILMANRRCLDMESRIKNLHAQIIEKDAMIKVLHQRSRKEPASKLDAPAMRPSKSLMSIATGTGSSSGSGLLSHSLGLSGSSPITEERREDRSWKGSLGVLLGPEFRGDSLRTESISSSPSPVLPSTPMPAATHSKTGSRDSCTQTEKGQEASKPSTPALQSMSGPSRISSPSPVYIPDRIADVPVFHSSTLERRAPVQSLPQQSLPPQPLPAHDVDNEMVEILI</sequence>
<dbReference type="FunFam" id="3.40.50.1260:FF:000019">
    <property type="entry name" value="Phosphoglycerate kinase 1"/>
    <property type="match status" value="1"/>
</dbReference>
<feature type="region of interest" description="Disordered" evidence="17">
    <location>
        <begin position="575"/>
        <end position="604"/>
    </location>
</feature>
<dbReference type="GO" id="GO:0006096">
    <property type="term" value="P:glycolytic process"/>
    <property type="evidence" value="ECO:0007669"/>
    <property type="project" value="UniProtKB-KW"/>
</dbReference>
<feature type="compositionally biased region" description="Basic and acidic residues" evidence="17">
    <location>
        <begin position="513"/>
        <end position="528"/>
    </location>
</feature>
<evidence type="ECO:0000256" key="17">
    <source>
        <dbReference type="SAM" id="MobiDB-lite"/>
    </source>
</evidence>
<evidence type="ECO:0000256" key="3">
    <source>
        <dbReference type="ARBA" id="ARBA00004496"/>
    </source>
</evidence>
<feature type="compositionally biased region" description="Gly residues" evidence="17">
    <location>
        <begin position="632"/>
        <end position="649"/>
    </location>
</feature>
<proteinExistence type="inferred from homology"/>
<feature type="coiled-coil region" evidence="16">
    <location>
        <begin position="1058"/>
        <end position="1176"/>
    </location>
</feature>
<dbReference type="GO" id="GO:0005524">
    <property type="term" value="F:ATP binding"/>
    <property type="evidence" value="ECO:0007669"/>
    <property type="project" value="UniProtKB-KW"/>
</dbReference>
<name>A0AA88TDV6_9TELE</name>
<feature type="region of interest" description="Disordered" evidence="17">
    <location>
        <begin position="698"/>
        <end position="729"/>
    </location>
</feature>
<evidence type="ECO:0000256" key="12">
    <source>
        <dbReference type="ARBA" id="ARBA00022842"/>
    </source>
</evidence>
<dbReference type="SUPFAM" id="SSF53748">
    <property type="entry name" value="Phosphoglycerate kinase"/>
    <property type="match status" value="1"/>
</dbReference>
<accession>A0AA88TDV6</accession>
<keyword evidence="9" id="KW-0547">Nucleotide-binding</keyword>
<feature type="coiled-coil region" evidence="16">
    <location>
        <begin position="1207"/>
        <end position="1234"/>
    </location>
</feature>
<comment type="catalytic activity">
    <reaction evidence="1 14">
        <text>(2R)-3-phosphoglycerate + ATP = (2R)-3-phospho-glyceroyl phosphate + ADP</text>
        <dbReference type="Rhea" id="RHEA:14801"/>
        <dbReference type="ChEBI" id="CHEBI:30616"/>
        <dbReference type="ChEBI" id="CHEBI:57604"/>
        <dbReference type="ChEBI" id="CHEBI:58272"/>
        <dbReference type="ChEBI" id="CHEBI:456216"/>
        <dbReference type="EC" id="2.7.2.3"/>
    </reaction>
</comment>
<evidence type="ECO:0000256" key="7">
    <source>
        <dbReference type="ARBA" id="ARBA00022679"/>
    </source>
</evidence>
<evidence type="ECO:0000256" key="8">
    <source>
        <dbReference type="ARBA" id="ARBA00022723"/>
    </source>
</evidence>
<dbReference type="GO" id="GO:0038023">
    <property type="term" value="F:signaling receptor activity"/>
    <property type="evidence" value="ECO:0007669"/>
    <property type="project" value="TreeGrafter"/>
</dbReference>
<dbReference type="GO" id="GO:0031410">
    <property type="term" value="C:cytoplasmic vesicle"/>
    <property type="evidence" value="ECO:0007669"/>
    <property type="project" value="TreeGrafter"/>
</dbReference>
<dbReference type="Gene3D" id="1.10.150.50">
    <property type="entry name" value="Transcription Factor, Ets-1"/>
    <property type="match status" value="1"/>
</dbReference>
<dbReference type="InterPro" id="IPR015911">
    <property type="entry name" value="Phosphoglycerate_kinase_CS"/>
</dbReference>
<dbReference type="GO" id="GO:0004618">
    <property type="term" value="F:phosphoglycerate kinase activity"/>
    <property type="evidence" value="ECO:0007669"/>
    <property type="project" value="UniProtKB-EC"/>
</dbReference>
<dbReference type="SUPFAM" id="SSF47769">
    <property type="entry name" value="SAM/Pointed domain"/>
    <property type="match status" value="1"/>
</dbReference>
<dbReference type="Proteomes" id="UP001187343">
    <property type="component" value="Unassembled WGS sequence"/>
</dbReference>
<dbReference type="GO" id="GO:0001525">
    <property type="term" value="P:angiogenesis"/>
    <property type="evidence" value="ECO:0007669"/>
    <property type="project" value="TreeGrafter"/>
</dbReference>
<dbReference type="Pfam" id="PF07647">
    <property type="entry name" value="SAM_2"/>
    <property type="match status" value="1"/>
</dbReference>
<keyword evidence="12" id="KW-0460">Magnesium</keyword>
<feature type="compositionally biased region" description="Low complexity" evidence="17">
    <location>
        <begin position="576"/>
        <end position="586"/>
    </location>
</feature>
<dbReference type="Pfam" id="PF00162">
    <property type="entry name" value="PGK"/>
    <property type="match status" value="1"/>
</dbReference>
<protein>
    <recommendedName>
        <fullName evidence="6 14">Phosphoglycerate kinase</fullName>
        <ecNumber evidence="6 14">2.7.2.3</ecNumber>
    </recommendedName>
</protein>
<dbReference type="SMART" id="SM00454">
    <property type="entry name" value="SAM"/>
    <property type="match status" value="1"/>
</dbReference>
<dbReference type="GO" id="GO:0046872">
    <property type="term" value="F:metal ion binding"/>
    <property type="evidence" value="ECO:0007669"/>
    <property type="project" value="UniProtKB-KW"/>
</dbReference>
<dbReference type="GO" id="GO:0030334">
    <property type="term" value="P:regulation of cell migration"/>
    <property type="evidence" value="ECO:0007669"/>
    <property type="project" value="TreeGrafter"/>
</dbReference>
<dbReference type="GO" id="GO:0003365">
    <property type="term" value="P:establishment of cell polarity involved in ameboidal cell migration"/>
    <property type="evidence" value="ECO:0007669"/>
    <property type="project" value="TreeGrafter"/>
</dbReference>
<feature type="region of interest" description="Disordered" evidence="17">
    <location>
        <begin position="1320"/>
        <end position="1380"/>
    </location>
</feature>
<feature type="region of interest" description="Disordered" evidence="17">
    <location>
        <begin position="507"/>
        <end position="528"/>
    </location>
</feature>